<dbReference type="PROSITE" id="PS50801">
    <property type="entry name" value="STAS"/>
    <property type="match status" value="1"/>
</dbReference>
<feature type="domain" description="PAS" evidence="3">
    <location>
        <begin position="22"/>
        <end position="66"/>
    </location>
</feature>
<dbReference type="PANTHER" id="PTHR33745">
    <property type="entry name" value="RSBT ANTAGONIST PROTEIN RSBS-RELATED"/>
    <property type="match status" value="1"/>
</dbReference>
<evidence type="ECO:0000313" key="5">
    <source>
        <dbReference type="EMBL" id="CAN95457.1"/>
    </source>
</evidence>
<protein>
    <submittedName>
        <fullName evidence="5">Anti-anti sigma factor protein</fullName>
    </submittedName>
</protein>
<dbReference type="Pfam" id="PF01740">
    <property type="entry name" value="STAS"/>
    <property type="match status" value="1"/>
</dbReference>
<dbReference type="KEGG" id="scl:sce5294"/>
<dbReference type="EMBL" id="AM746676">
    <property type="protein sequence ID" value="CAN95457.1"/>
    <property type="molecule type" value="Genomic_DNA"/>
</dbReference>
<evidence type="ECO:0000259" key="4">
    <source>
        <dbReference type="PROSITE" id="PS50801"/>
    </source>
</evidence>
<dbReference type="InterPro" id="IPR035965">
    <property type="entry name" value="PAS-like_dom_sf"/>
</dbReference>
<gene>
    <name evidence="5" type="ordered locus">sce5294</name>
</gene>
<dbReference type="eggNOG" id="COG1366">
    <property type="taxonomic scope" value="Bacteria"/>
</dbReference>
<dbReference type="SUPFAM" id="SSF52091">
    <property type="entry name" value="SpoIIaa-like"/>
    <property type="match status" value="1"/>
</dbReference>
<organism evidence="5 6">
    <name type="scientific">Sorangium cellulosum (strain So ce56)</name>
    <name type="common">Polyangium cellulosum (strain So ce56)</name>
    <dbReference type="NCBI Taxonomy" id="448385"/>
    <lineage>
        <taxon>Bacteria</taxon>
        <taxon>Pseudomonadati</taxon>
        <taxon>Myxococcota</taxon>
        <taxon>Polyangia</taxon>
        <taxon>Polyangiales</taxon>
        <taxon>Polyangiaceae</taxon>
        <taxon>Sorangium</taxon>
    </lineage>
</organism>
<dbReference type="SUPFAM" id="SSF55785">
    <property type="entry name" value="PYP-like sensor domain (PAS domain)"/>
    <property type="match status" value="1"/>
</dbReference>
<dbReference type="InterPro" id="IPR051932">
    <property type="entry name" value="Bact_StressResp_Reg"/>
</dbReference>
<sequence length="308" mass="33843">MAHDPMCATPGAYSMPDYPPLSSLSIMSILDDIPEMSYIYRDDGMLMAMNATCERLIGVPRAAVVGVFNLFANEAVLGPTLMQGYRSAFRGETQILPPTEVRLEKHRSVGIEVRSSVTWVETLLIPLERAPDGAAPYVLGIQRDVSALIHTRNENEAAKQQIDFQRDTIASLEAARREIEAQRMTIHALSTPVIEVWDGIVTLPLLGHFDAERVSRMTSELLDAVVRTQARYVILDLTGIAVIDTATSDHLLRIVGSVRLLGATGILVGIRADVAQTLVGLGVGLDHLRLYQNLRQALKACMREQGLF</sequence>
<dbReference type="STRING" id="448385.sce5294"/>
<dbReference type="Gene3D" id="3.30.750.24">
    <property type="entry name" value="STAS domain"/>
    <property type="match status" value="1"/>
</dbReference>
<dbReference type="PROSITE" id="PS50112">
    <property type="entry name" value="PAS"/>
    <property type="match status" value="1"/>
</dbReference>
<dbReference type="BioCyc" id="SCEL448385:SCE_RS49195-MONOMER"/>
<dbReference type="AlphaFoldDB" id="A9FWX1"/>
<dbReference type="InterPro" id="IPR036513">
    <property type="entry name" value="STAS_dom_sf"/>
</dbReference>
<dbReference type="InterPro" id="IPR000014">
    <property type="entry name" value="PAS"/>
</dbReference>
<keyword evidence="1" id="KW-0597">Phosphoprotein</keyword>
<feature type="coiled-coil region" evidence="2">
    <location>
        <begin position="155"/>
        <end position="182"/>
    </location>
</feature>
<dbReference type="PANTHER" id="PTHR33745:SF3">
    <property type="entry name" value="RSBT CO-ANTAGONIST PROTEIN RSBRC"/>
    <property type="match status" value="1"/>
</dbReference>
<dbReference type="HOGENOM" id="CLU_026775_4_1_7"/>
<dbReference type="InterPro" id="IPR002645">
    <property type="entry name" value="STAS_dom"/>
</dbReference>
<dbReference type="Proteomes" id="UP000002139">
    <property type="component" value="Chromosome"/>
</dbReference>
<keyword evidence="6" id="KW-1185">Reference proteome</keyword>
<accession>A9FWX1</accession>
<reference evidence="5 6" key="1">
    <citation type="journal article" date="2007" name="Nat. Biotechnol.">
        <title>Complete genome sequence of the myxobacterium Sorangium cellulosum.</title>
        <authorList>
            <person name="Schneiker S."/>
            <person name="Perlova O."/>
            <person name="Kaiser O."/>
            <person name="Gerth K."/>
            <person name="Alici A."/>
            <person name="Altmeyer M.O."/>
            <person name="Bartels D."/>
            <person name="Bekel T."/>
            <person name="Beyer S."/>
            <person name="Bode E."/>
            <person name="Bode H.B."/>
            <person name="Bolten C.J."/>
            <person name="Choudhuri J.V."/>
            <person name="Doss S."/>
            <person name="Elnakady Y.A."/>
            <person name="Frank B."/>
            <person name="Gaigalat L."/>
            <person name="Goesmann A."/>
            <person name="Groeger C."/>
            <person name="Gross F."/>
            <person name="Jelsbak L."/>
            <person name="Jelsbak L."/>
            <person name="Kalinowski J."/>
            <person name="Kegler C."/>
            <person name="Knauber T."/>
            <person name="Konietzny S."/>
            <person name="Kopp M."/>
            <person name="Krause L."/>
            <person name="Krug D."/>
            <person name="Linke B."/>
            <person name="Mahmud T."/>
            <person name="Martinez-Arias R."/>
            <person name="McHardy A.C."/>
            <person name="Merai M."/>
            <person name="Meyer F."/>
            <person name="Mormann S."/>
            <person name="Munoz-Dorado J."/>
            <person name="Perez J."/>
            <person name="Pradella S."/>
            <person name="Rachid S."/>
            <person name="Raddatz G."/>
            <person name="Rosenau F."/>
            <person name="Rueckert C."/>
            <person name="Sasse F."/>
            <person name="Scharfe M."/>
            <person name="Schuster S.C."/>
            <person name="Suen G."/>
            <person name="Treuner-Lange A."/>
            <person name="Velicer G.J."/>
            <person name="Vorholter F.-J."/>
            <person name="Weissman K.J."/>
            <person name="Welch R.D."/>
            <person name="Wenzel S.C."/>
            <person name="Whitworth D.E."/>
            <person name="Wilhelm S."/>
            <person name="Wittmann C."/>
            <person name="Bloecker H."/>
            <person name="Puehler A."/>
            <person name="Mueller R."/>
        </authorList>
    </citation>
    <scope>NUCLEOTIDE SEQUENCE [LARGE SCALE GENOMIC DNA]</scope>
    <source>
        <strain evidence="6">So ce56</strain>
    </source>
</reference>
<proteinExistence type="predicted"/>
<evidence type="ECO:0000313" key="6">
    <source>
        <dbReference type="Proteomes" id="UP000002139"/>
    </source>
</evidence>
<dbReference type="CDD" id="cd07041">
    <property type="entry name" value="STAS_RsbR_RsbS_like"/>
    <property type="match status" value="1"/>
</dbReference>
<name>A9FWX1_SORC5</name>
<keyword evidence="2" id="KW-0175">Coiled coil</keyword>
<feature type="domain" description="STAS" evidence="4">
    <location>
        <begin position="190"/>
        <end position="301"/>
    </location>
</feature>
<evidence type="ECO:0000256" key="2">
    <source>
        <dbReference type="SAM" id="Coils"/>
    </source>
</evidence>
<dbReference type="Gene3D" id="3.30.450.20">
    <property type="entry name" value="PAS domain"/>
    <property type="match status" value="1"/>
</dbReference>
<evidence type="ECO:0000256" key="1">
    <source>
        <dbReference type="ARBA" id="ARBA00022553"/>
    </source>
</evidence>
<evidence type="ECO:0000259" key="3">
    <source>
        <dbReference type="PROSITE" id="PS50112"/>
    </source>
</evidence>